<dbReference type="Proteomes" id="UP000585614">
    <property type="component" value="Unassembled WGS sequence"/>
</dbReference>
<protein>
    <submittedName>
        <fullName evidence="2">Uncharacterized protein</fullName>
    </submittedName>
</protein>
<feature type="compositionally biased region" description="Low complexity" evidence="1">
    <location>
        <begin position="1"/>
        <end position="55"/>
    </location>
</feature>
<feature type="region of interest" description="Disordered" evidence="1">
    <location>
        <begin position="1"/>
        <end position="118"/>
    </location>
</feature>
<name>A0A7J7Y629_RHIFE</name>
<dbReference type="EMBL" id="JACAGC010000007">
    <property type="protein sequence ID" value="KAF6357274.1"/>
    <property type="molecule type" value="Genomic_DNA"/>
</dbReference>
<evidence type="ECO:0000313" key="3">
    <source>
        <dbReference type="Proteomes" id="UP000585614"/>
    </source>
</evidence>
<gene>
    <name evidence="2" type="ORF">mRhiFer1_011411</name>
</gene>
<sequence>MHTSATITPSPVSTEIPTTTPTTITATSVSTTGSLSTTTDLTSTLTPSSASAPPTNIITSSPTSYNTETTSIGTTTSATTATMTPTLTGTHSTPTPSHPTSSSMTSAGSTPTSSIGNTQTAVHFNSNEHQFTKHNHHIHPGIYYERHIHDSHNHRNEFLHGSHYTNRQDDEYTLSCHIYLENHRNPYHHPNNDHCHICEYHRFTEYHHRSHVNTHPFECIRYPHKYHHIIPHLLQYGNNIHWHHYLCHDSYYDTHAHRHPQHSNSLPPYKQLHDISRLHTYQQYWDHSDRHSHFNSNEHQFTKHNHHIHPGIYYERHIHDSHNHRNEFLHGSHYTNRQDDGYTLLCHIYLENHRNPYHHPNNDHCHICEYHRFTEYHHRSHVNTHPFECIRYPHKYHHIIPHLLQYGNNIHWHHYLCHDSYYDTHAHRHPQHSNSLPPYKQLHDISRLHTYQQYWDHSDRQSHFNSNEHQFTKHNHHIHPGIYYERHIHDSHNHRNEFLHGSHYTNRQDDGYTLSCHIYLENHRNPYHHPNNDHCHICEYHRLTEYHHRPHVNTHPFECIRYPHKYHHIIPHLLQYGNNIHWHHYLCHDSYYDTHAHRHPQHSNSLPPYKQLHDISRLHTYQQYWDHSDSQSHFNSNEHQFTKHNHHIHPGIYYERHIHDSHNHRNEFLHGSHYTNRQDDGYTLSCHIYLENHRYSQFSDIHHLHSSDHQYLHDHHQWASQSYFCFYPTTGYHFDHRDHPGVHLDYLTPYCHHYINPYISH</sequence>
<evidence type="ECO:0000313" key="2">
    <source>
        <dbReference type="EMBL" id="KAF6357274.1"/>
    </source>
</evidence>
<organism evidence="2 3">
    <name type="scientific">Rhinolophus ferrumequinum</name>
    <name type="common">Greater horseshoe bat</name>
    <dbReference type="NCBI Taxonomy" id="59479"/>
    <lineage>
        <taxon>Eukaryota</taxon>
        <taxon>Metazoa</taxon>
        <taxon>Chordata</taxon>
        <taxon>Craniata</taxon>
        <taxon>Vertebrata</taxon>
        <taxon>Euteleostomi</taxon>
        <taxon>Mammalia</taxon>
        <taxon>Eutheria</taxon>
        <taxon>Laurasiatheria</taxon>
        <taxon>Chiroptera</taxon>
        <taxon>Yinpterochiroptera</taxon>
        <taxon>Rhinolophoidea</taxon>
        <taxon>Rhinolophidae</taxon>
        <taxon>Rhinolophinae</taxon>
        <taxon>Rhinolophus</taxon>
    </lineage>
</organism>
<reference evidence="2 3" key="1">
    <citation type="journal article" date="2020" name="Nature">
        <title>Six reference-quality genomes reveal evolution of bat adaptations.</title>
        <authorList>
            <person name="Jebb D."/>
            <person name="Huang Z."/>
            <person name="Pippel M."/>
            <person name="Hughes G.M."/>
            <person name="Lavrichenko K."/>
            <person name="Devanna P."/>
            <person name="Winkler S."/>
            <person name="Jermiin L.S."/>
            <person name="Skirmuntt E.C."/>
            <person name="Katzourakis A."/>
            <person name="Burkitt-Gray L."/>
            <person name="Ray D.A."/>
            <person name="Sullivan K.A.M."/>
            <person name="Roscito J.G."/>
            <person name="Kirilenko B.M."/>
            <person name="Davalos L.M."/>
            <person name="Corthals A.P."/>
            <person name="Power M.L."/>
            <person name="Jones G."/>
            <person name="Ransome R.D."/>
            <person name="Dechmann D.K.N."/>
            <person name="Locatelli A.G."/>
            <person name="Puechmaille S.J."/>
            <person name="Fedrigo O."/>
            <person name="Jarvis E.D."/>
            <person name="Hiller M."/>
            <person name="Vernes S.C."/>
            <person name="Myers E.W."/>
            <person name="Teeling E.C."/>
        </authorList>
    </citation>
    <scope>NUCLEOTIDE SEQUENCE [LARGE SCALE GENOMIC DNA]</scope>
    <source>
        <strain evidence="2">MRhiFer1</strain>
        <tissue evidence="2">Lung</tissue>
    </source>
</reference>
<accession>A0A7J7Y629</accession>
<proteinExistence type="predicted"/>
<feature type="compositionally biased region" description="Low complexity" evidence="1">
    <location>
        <begin position="63"/>
        <end position="114"/>
    </location>
</feature>
<dbReference type="AlphaFoldDB" id="A0A7J7Y629"/>
<comment type="caution">
    <text evidence="2">The sequence shown here is derived from an EMBL/GenBank/DDBJ whole genome shotgun (WGS) entry which is preliminary data.</text>
</comment>
<evidence type="ECO:0000256" key="1">
    <source>
        <dbReference type="SAM" id="MobiDB-lite"/>
    </source>
</evidence>